<gene>
    <name evidence="1" type="ORF">BSPP4475_20045</name>
</gene>
<dbReference type="Proteomes" id="UP001189619">
    <property type="component" value="Chromosome"/>
</dbReference>
<name>A0AA48MB07_9BACL</name>
<proteinExistence type="predicted"/>
<protein>
    <submittedName>
        <fullName evidence="1">Uncharacterized protein</fullName>
    </submittedName>
</protein>
<organism evidence="1 2">
    <name type="scientific">Brevibacillus aydinogluensis</name>
    <dbReference type="NCBI Taxonomy" id="927786"/>
    <lineage>
        <taxon>Bacteria</taxon>
        <taxon>Bacillati</taxon>
        <taxon>Bacillota</taxon>
        <taxon>Bacilli</taxon>
        <taxon>Bacillales</taxon>
        <taxon>Paenibacillaceae</taxon>
        <taxon>Brevibacillus</taxon>
    </lineage>
</organism>
<dbReference type="AlphaFoldDB" id="A0AA48MB07"/>
<evidence type="ECO:0000313" key="1">
    <source>
        <dbReference type="EMBL" id="CAJ1004569.1"/>
    </source>
</evidence>
<keyword evidence="2" id="KW-1185">Reference proteome</keyword>
<dbReference type="EMBL" id="OY569118">
    <property type="protein sequence ID" value="CAJ1004569.1"/>
    <property type="molecule type" value="Genomic_DNA"/>
</dbReference>
<dbReference type="RefSeq" id="WP_171567232.1">
    <property type="nucleotide sequence ID" value="NZ_OY569118.1"/>
</dbReference>
<accession>A0AA48MB07</accession>
<reference evidence="1" key="1">
    <citation type="submission" date="2023-07" db="EMBL/GenBank/DDBJ databases">
        <authorList>
            <person name="Ivanov I."/>
            <person name="Teneva D."/>
            <person name="Stoikov I."/>
        </authorList>
    </citation>
    <scope>NUCLEOTIDE SEQUENCE</scope>
    <source>
        <strain evidence="1">4475</strain>
    </source>
</reference>
<sequence length="52" mass="5521">MGEWTPPAVAVLLVLLLLGIVAAAIKNLFTDFAGVEIEEVIEKMNEKPAPTG</sequence>
<dbReference type="KEGG" id="bayd:BSPP4475_20045"/>
<evidence type="ECO:0000313" key="2">
    <source>
        <dbReference type="Proteomes" id="UP001189619"/>
    </source>
</evidence>